<dbReference type="Proteomes" id="UP000653305">
    <property type="component" value="Unassembled WGS sequence"/>
</dbReference>
<comment type="caution">
    <text evidence="1">The sequence shown here is derived from an EMBL/GenBank/DDBJ whole genome shotgun (WGS) entry which is preliminary data.</text>
</comment>
<dbReference type="AlphaFoldDB" id="A0A830C140"/>
<sequence>MKPHIWVNLKSWLRLYVQHVMSSVRDIYLEVMSPGEASSSIVTHEPILANLANLISQSYRLQPECVYANRAAHNMLQTTPEDLPMLIMDWVFGGSNFS</sequence>
<gene>
    <name evidence="1" type="ORF">PHJA_001059200</name>
</gene>
<protein>
    <submittedName>
        <fullName evidence="1">Uncharacterized protein</fullName>
    </submittedName>
</protein>
<organism evidence="1 2">
    <name type="scientific">Phtheirospermum japonicum</name>
    <dbReference type="NCBI Taxonomy" id="374723"/>
    <lineage>
        <taxon>Eukaryota</taxon>
        <taxon>Viridiplantae</taxon>
        <taxon>Streptophyta</taxon>
        <taxon>Embryophyta</taxon>
        <taxon>Tracheophyta</taxon>
        <taxon>Spermatophyta</taxon>
        <taxon>Magnoliopsida</taxon>
        <taxon>eudicotyledons</taxon>
        <taxon>Gunneridae</taxon>
        <taxon>Pentapetalae</taxon>
        <taxon>asterids</taxon>
        <taxon>lamiids</taxon>
        <taxon>Lamiales</taxon>
        <taxon>Orobanchaceae</taxon>
        <taxon>Orobanchaceae incertae sedis</taxon>
        <taxon>Phtheirospermum</taxon>
    </lineage>
</organism>
<dbReference type="EMBL" id="BMAC01000180">
    <property type="protein sequence ID" value="GFP89155.1"/>
    <property type="molecule type" value="Genomic_DNA"/>
</dbReference>
<name>A0A830C140_9LAMI</name>
<proteinExistence type="predicted"/>
<evidence type="ECO:0000313" key="2">
    <source>
        <dbReference type="Proteomes" id="UP000653305"/>
    </source>
</evidence>
<keyword evidence="2" id="KW-1185">Reference proteome</keyword>
<evidence type="ECO:0000313" key="1">
    <source>
        <dbReference type="EMBL" id="GFP89155.1"/>
    </source>
</evidence>
<reference evidence="1" key="1">
    <citation type="submission" date="2020-07" db="EMBL/GenBank/DDBJ databases">
        <title>Ethylene signaling mediates host invasion by parasitic plants.</title>
        <authorList>
            <person name="Yoshida S."/>
        </authorList>
    </citation>
    <scope>NUCLEOTIDE SEQUENCE</scope>
    <source>
        <strain evidence="1">Okayama</strain>
    </source>
</reference>
<accession>A0A830C140</accession>